<dbReference type="GO" id="GO:0000049">
    <property type="term" value="F:tRNA binding"/>
    <property type="evidence" value="ECO:0007669"/>
    <property type="project" value="UniProtKB-KW"/>
</dbReference>
<dbReference type="Gene3D" id="3.50.40.10">
    <property type="entry name" value="Phenylalanyl-trna Synthetase, Chain B, domain 3"/>
    <property type="match status" value="1"/>
</dbReference>
<keyword evidence="7" id="KW-0963">Cytoplasm</keyword>
<keyword evidence="16" id="KW-0030">Aminoacyl-tRNA synthetase</keyword>
<dbReference type="CDD" id="cd02796">
    <property type="entry name" value="tRNA_bind_bactPheRS"/>
    <property type="match status" value="1"/>
</dbReference>
<dbReference type="Gene3D" id="3.30.70.380">
    <property type="entry name" value="Ferrodoxin-fold anticodon-binding domain"/>
    <property type="match status" value="1"/>
</dbReference>
<keyword evidence="11" id="KW-0547">Nucleotide-binding</keyword>
<dbReference type="AlphaFoldDB" id="A0A381QT02"/>
<evidence type="ECO:0000259" key="20">
    <source>
        <dbReference type="PROSITE" id="PS51447"/>
    </source>
</evidence>
<dbReference type="GO" id="GO:0005524">
    <property type="term" value="F:ATP binding"/>
    <property type="evidence" value="ECO:0007669"/>
    <property type="project" value="UniProtKB-KW"/>
</dbReference>
<keyword evidence="9" id="KW-0436">Ligase</keyword>
<dbReference type="EMBL" id="UINC01001509">
    <property type="protein sequence ID" value="SUZ82495.1"/>
    <property type="molecule type" value="Genomic_DNA"/>
</dbReference>
<dbReference type="Pfam" id="PF17759">
    <property type="entry name" value="tRNA_synthFbeta"/>
    <property type="match status" value="1"/>
</dbReference>
<dbReference type="GO" id="GO:0000287">
    <property type="term" value="F:magnesium ion binding"/>
    <property type="evidence" value="ECO:0007669"/>
    <property type="project" value="InterPro"/>
</dbReference>
<gene>
    <name evidence="22" type="ORF">METZ01_LOCUS35349</name>
</gene>
<dbReference type="NCBIfam" id="NF045760">
    <property type="entry name" value="YtpR"/>
    <property type="match status" value="1"/>
</dbReference>
<dbReference type="SUPFAM" id="SSF50249">
    <property type="entry name" value="Nucleic acid-binding proteins"/>
    <property type="match status" value="1"/>
</dbReference>
<dbReference type="FunFam" id="3.30.56.10:FF:000002">
    <property type="entry name" value="Phenylalanine--tRNA ligase beta subunit"/>
    <property type="match status" value="1"/>
</dbReference>
<dbReference type="PROSITE" id="PS50886">
    <property type="entry name" value="TRBD"/>
    <property type="match status" value="1"/>
</dbReference>
<evidence type="ECO:0000256" key="2">
    <source>
        <dbReference type="ARBA" id="ARBA00004496"/>
    </source>
</evidence>
<evidence type="ECO:0000256" key="7">
    <source>
        <dbReference type="ARBA" id="ARBA00022490"/>
    </source>
</evidence>
<proteinExistence type="inferred from homology"/>
<protein>
    <recommendedName>
        <fullName evidence="6">Phenylalanine--tRNA ligase beta subunit</fullName>
        <ecNumber evidence="5">6.1.1.20</ecNumber>
    </recommendedName>
    <alternativeName>
        <fullName evidence="17">Phenylalanyl-tRNA synthetase beta subunit</fullName>
    </alternativeName>
</protein>
<dbReference type="InterPro" id="IPR005146">
    <property type="entry name" value="B3/B4_tRNA-bd"/>
</dbReference>
<accession>A0A381QT02</accession>
<evidence type="ECO:0000256" key="12">
    <source>
        <dbReference type="ARBA" id="ARBA00022840"/>
    </source>
</evidence>
<comment type="subunit">
    <text evidence="4">Tetramer of two alpha and two beta subunits.</text>
</comment>
<evidence type="ECO:0000256" key="8">
    <source>
        <dbReference type="ARBA" id="ARBA00022555"/>
    </source>
</evidence>
<dbReference type="InterPro" id="IPR005147">
    <property type="entry name" value="tRNA_synthase_B5-dom"/>
</dbReference>
<dbReference type="InterPro" id="IPR045060">
    <property type="entry name" value="Phe-tRNA-ligase_IIc_bsu"/>
</dbReference>
<evidence type="ECO:0000256" key="5">
    <source>
        <dbReference type="ARBA" id="ARBA00012814"/>
    </source>
</evidence>
<dbReference type="Gene3D" id="3.30.930.10">
    <property type="entry name" value="Bira Bifunctional Protein, Domain 2"/>
    <property type="match status" value="1"/>
</dbReference>
<keyword evidence="10" id="KW-0479">Metal-binding</keyword>
<dbReference type="FunFam" id="3.50.40.10:FF:000001">
    <property type="entry name" value="Phenylalanine--tRNA ligase beta subunit"/>
    <property type="match status" value="1"/>
</dbReference>
<comment type="similarity">
    <text evidence="3">Belongs to the phenylalanyl-tRNA synthetase beta subunit family. Type 1 subfamily.</text>
</comment>
<name>A0A381QT02_9ZZZZ</name>
<dbReference type="InterPro" id="IPR033714">
    <property type="entry name" value="tRNA_bind_bactPheRS"/>
</dbReference>
<dbReference type="Pfam" id="PF03484">
    <property type="entry name" value="B5"/>
    <property type="match status" value="1"/>
</dbReference>
<dbReference type="HAMAP" id="MF_00283">
    <property type="entry name" value="Phe_tRNA_synth_beta1"/>
    <property type="match status" value="1"/>
</dbReference>
<dbReference type="PANTHER" id="PTHR10947">
    <property type="entry name" value="PHENYLALANYL-TRNA SYNTHETASE BETA CHAIN AND LEUCINE-RICH REPEAT-CONTAINING PROTEIN 47"/>
    <property type="match status" value="1"/>
</dbReference>
<evidence type="ECO:0000256" key="9">
    <source>
        <dbReference type="ARBA" id="ARBA00022598"/>
    </source>
</evidence>
<feature type="domain" description="TRNA-binding" evidence="19">
    <location>
        <begin position="39"/>
        <end position="151"/>
    </location>
</feature>
<evidence type="ECO:0000259" key="19">
    <source>
        <dbReference type="PROSITE" id="PS50886"/>
    </source>
</evidence>
<evidence type="ECO:0000256" key="15">
    <source>
        <dbReference type="ARBA" id="ARBA00022917"/>
    </source>
</evidence>
<dbReference type="Gene3D" id="2.40.50.140">
    <property type="entry name" value="Nucleic acid-binding proteins"/>
    <property type="match status" value="1"/>
</dbReference>
<dbReference type="SUPFAM" id="SSF46955">
    <property type="entry name" value="Putative DNA-binding domain"/>
    <property type="match status" value="1"/>
</dbReference>
<comment type="subcellular location">
    <subcellularLocation>
        <location evidence="2">Cytoplasm</location>
    </subcellularLocation>
</comment>
<dbReference type="PANTHER" id="PTHR10947:SF0">
    <property type="entry name" value="PHENYLALANINE--TRNA LIGASE BETA SUBUNIT"/>
    <property type="match status" value="1"/>
</dbReference>
<evidence type="ECO:0000256" key="6">
    <source>
        <dbReference type="ARBA" id="ARBA00017032"/>
    </source>
</evidence>
<dbReference type="PROSITE" id="PS51447">
    <property type="entry name" value="FDX_ACB"/>
    <property type="match status" value="1"/>
</dbReference>
<evidence type="ECO:0000313" key="22">
    <source>
        <dbReference type="EMBL" id="SUZ82495.1"/>
    </source>
</evidence>
<dbReference type="GO" id="GO:0004826">
    <property type="term" value="F:phenylalanine-tRNA ligase activity"/>
    <property type="evidence" value="ECO:0007669"/>
    <property type="project" value="UniProtKB-EC"/>
</dbReference>
<keyword evidence="8" id="KW-0820">tRNA-binding</keyword>
<dbReference type="CDD" id="cd00769">
    <property type="entry name" value="PheRS_beta_core"/>
    <property type="match status" value="1"/>
</dbReference>
<dbReference type="FunFam" id="3.30.70.380:FF:000001">
    <property type="entry name" value="Phenylalanine--tRNA ligase beta subunit"/>
    <property type="match status" value="1"/>
</dbReference>
<keyword evidence="13" id="KW-0460">Magnesium</keyword>
<dbReference type="PROSITE" id="PS51483">
    <property type="entry name" value="B5"/>
    <property type="match status" value="1"/>
</dbReference>
<keyword evidence="12" id="KW-0067">ATP-binding</keyword>
<dbReference type="FunFam" id="3.30.930.10:FF:000022">
    <property type="entry name" value="Phenylalanine--tRNA ligase beta subunit"/>
    <property type="match status" value="1"/>
</dbReference>
<dbReference type="SMART" id="SM00896">
    <property type="entry name" value="FDX-ACB"/>
    <property type="match status" value="1"/>
</dbReference>
<dbReference type="Pfam" id="PF03147">
    <property type="entry name" value="FDX-ACB"/>
    <property type="match status" value="1"/>
</dbReference>
<dbReference type="InterPro" id="IPR009061">
    <property type="entry name" value="DNA-bd_dom_put_sf"/>
</dbReference>
<dbReference type="SMART" id="SM00873">
    <property type="entry name" value="B3_4"/>
    <property type="match status" value="1"/>
</dbReference>
<dbReference type="InterPro" id="IPR041616">
    <property type="entry name" value="PheRS_beta_core"/>
</dbReference>
<keyword evidence="14" id="KW-0694">RNA-binding</keyword>
<comment type="catalytic activity">
    <reaction evidence="18">
        <text>tRNA(Phe) + L-phenylalanine + ATP = L-phenylalanyl-tRNA(Phe) + AMP + diphosphate + H(+)</text>
        <dbReference type="Rhea" id="RHEA:19413"/>
        <dbReference type="Rhea" id="RHEA-COMP:9668"/>
        <dbReference type="Rhea" id="RHEA-COMP:9699"/>
        <dbReference type="ChEBI" id="CHEBI:15378"/>
        <dbReference type="ChEBI" id="CHEBI:30616"/>
        <dbReference type="ChEBI" id="CHEBI:33019"/>
        <dbReference type="ChEBI" id="CHEBI:58095"/>
        <dbReference type="ChEBI" id="CHEBI:78442"/>
        <dbReference type="ChEBI" id="CHEBI:78531"/>
        <dbReference type="ChEBI" id="CHEBI:456215"/>
        <dbReference type="EC" id="6.1.1.20"/>
    </reaction>
</comment>
<dbReference type="SMART" id="SM00874">
    <property type="entry name" value="B5"/>
    <property type="match status" value="1"/>
</dbReference>
<dbReference type="InterPro" id="IPR005121">
    <property type="entry name" value="Fdx_antiC-bd"/>
</dbReference>
<sequence>MIFSESWLQEWVDSKLDTQDLMDELTMAGLEVDSSGPVARQFSGIVVGEVESVESHPDADKLSVCQVNDGGKSYQVVCGATNVRKGIKVPFANIGAEIHSGEDKPFRIKSAKLRGVESKGMICSAEELGLEEKSEGILVLPDDAPKGLEVHKYLQLNDTSIELTLTPNRGDCLGMLGLAREVGVISGQPVTEPEISLVVPTMSDEFPIHIEAKDGCPRYLGRIIRNVNLNSKSPLWMQEKLRRSGLRSIDPVVDVTNFVLMELGQPMHAFDYSKLEGHINVRMAKENEKLVLLDGKEISLSSEVMLIADSKKPVAMAGIMGGLATSVTDSTKDVFLECAFFEPVTIAGKARRYGMQTDASHRYERGVDYNLQRKAMERATSLLLEIVGGDPGPITEAVGNLPEPVKIELRIELVSQVLGIEITKKEIIDILSRLGFSITNKNDESISVGVPSFRFDVTLEADLIEEIVRIYGYNKVPSTFQFGAQALVSKPEALVPLQRIRHQLVALGYQEIVTYSFIDPELSEFVCGNQIQTVSLENPISEEMSVMRASILPGLLNTAQYNANRQQDRIRLFETGLVFTGNTGDYEQINRIGGLVSGSRYPQNWNNTDDVNDFYDVKGDVECILRLGGDNRHFRFQPAEFGCFHPGQCARIESKEGALLGHLGALHPAIARKLELDTEIFMFELDLDAVQIGELPIASVLSRYPEVGRDLAIVINDSVPAEKILTIVRDNAGEFLTSLRIFDVYQGDAVEKGKKSIALGLTWQHPSRTLSDDEISMIISSCVNVLQEQFNAKLRN</sequence>
<dbReference type="FunFam" id="2.40.50.140:FF:000045">
    <property type="entry name" value="Phenylalanine--tRNA ligase beta subunit"/>
    <property type="match status" value="1"/>
</dbReference>
<dbReference type="GO" id="GO:0006432">
    <property type="term" value="P:phenylalanyl-tRNA aminoacylation"/>
    <property type="evidence" value="ECO:0007669"/>
    <property type="project" value="InterPro"/>
</dbReference>
<evidence type="ECO:0000256" key="4">
    <source>
        <dbReference type="ARBA" id="ARBA00011209"/>
    </source>
</evidence>
<dbReference type="NCBIfam" id="TIGR00472">
    <property type="entry name" value="pheT_bact"/>
    <property type="match status" value="1"/>
</dbReference>
<feature type="domain" description="B5" evidence="21">
    <location>
        <begin position="402"/>
        <end position="478"/>
    </location>
</feature>
<evidence type="ECO:0000256" key="16">
    <source>
        <dbReference type="ARBA" id="ARBA00023146"/>
    </source>
</evidence>
<evidence type="ECO:0000256" key="14">
    <source>
        <dbReference type="ARBA" id="ARBA00022884"/>
    </source>
</evidence>
<organism evidence="22">
    <name type="scientific">marine metagenome</name>
    <dbReference type="NCBI Taxonomy" id="408172"/>
    <lineage>
        <taxon>unclassified sequences</taxon>
        <taxon>metagenomes</taxon>
        <taxon>ecological metagenomes</taxon>
    </lineage>
</organism>
<dbReference type="InterPro" id="IPR045864">
    <property type="entry name" value="aa-tRNA-synth_II/BPL/LPL"/>
</dbReference>
<evidence type="ECO:0000256" key="1">
    <source>
        <dbReference type="ARBA" id="ARBA00001946"/>
    </source>
</evidence>
<dbReference type="InterPro" id="IPR002547">
    <property type="entry name" value="tRNA-bd_dom"/>
</dbReference>
<dbReference type="EC" id="6.1.1.20" evidence="5"/>
<dbReference type="InterPro" id="IPR020825">
    <property type="entry name" value="Phe-tRNA_synthase-like_B3/B4"/>
</dbReference>
<evidence type="ECO:0000256" key="10">
    <source>
        <dbReference type="ARBA" id="ARBA00022723"/>
    </source>
</evidence>
<dbReference type="SUPFAM" id="SSF55681">
    <property type="entry name" value="Class II aaRS and biotin synthetases"/>
    <property type="match status" value="1"/>
</dbReference>
<dbReference type="SUPFAM" id="SSF56037">
    <property type="entry name" value="PheT/TilS domain"/>
    <property type="match status" value="1"/>
</dbReference>
<dbReference type="Gene3D" id="3.30.56.10">
    <property type="match status" value="2"/>
</dbReference>
<comment type="cofactor">
    <cofactor evidence="1">
        <name>Mg(2+)</name>
        <dbReference type="ChEBI" id="CHEBI:18420"/>
    </cofactor>
</comment>
<evidence type="ECO:0000256" key="18">
    <source>
        <dbReference type="ARBA" id="ARBA00049255"/>
    </source>
</evidence>
<evidence type="ECO:0000256" key="3">
    <source>
        <dbReference type="ARBA" id="ARBA00008653"/>
    </source>
</evidence>
<evidence type="ECO:0000259" key="21">
    <source>
        <dbReference type="PROSITE" id="PS51483"/>
    </source>
</evidence>
<evidence type="ECO:0000256" key="17">
    <source>
        <dbReference type="ARBA" id="ARBA00033189"/>
    </source>
</evidence>
<evidence type="ECO:0000256" key="11">
    <source>
        <dbReference type="ARBA" id="ARBA00022741"/>
    </source>
</evidence>
<feature type="domain" description="FDX-ACB" evidence="20">
    <location>
        <begin position="702"/>
        <end position="795"/>
    </location>
</feature>
<keyword evidence="15" id="KW-0648">Protein biosynthesis</keyword>
<dbReference type="Pfam" id="PF01588">
    <property type="entry name" value="tRNA_bind"/>
    <property type="match status" value="1"/>
</dbReference>
<dbReference type="InterPro" id="IPR012340">
    <property type="entry name" value="NA-bd_OB-fold"/>
</dbReference>
<reference evidence="22" key="1">
    <citation type="submission" date="2018-05" db="EMBL/GenBank/DDBJ databases">
        <authorList>
            <person name="Lanie J.A."/>
            <person name="Ng W.-L."/>
            <person name="Kazmierczak K.M."/>
            <person name="Andrzejewski T.M."/>
            <person name="Davidsen T.M."/>
            <person name="Wayne K.J."/>
            <person name="Tettelin H."/>
            <person name="Glass J.I."/>
            <person name="Rusch D."/>
            <person name="Podicherti R."/>
            <person name="Tsui H.-C.T."/>
            <person name="Winkler M.E."/>
        </authorList>
    </citation>
    <scope>NUCLEOTIDE SEQUENCE</scope>
</reference>
<dbReference type="SUPFAM" id="SSF54991">
    <property type="entry name" value="Anticodon-binding domain of PheRS"/>
    <property type="match status" value="1"/>
</dbReference>
<evidence type="ECO:0000256" key="13">
    <source>
        <dbReference type="ARBA" id="ARBA00022842"/>
    </source>
</evidence>
<dbReference type="GO" id="GO:0009328">
    <property type="term" value="C:phenylalanine-tRNA ligase complex"/>
    <property type="evidence" value="ECO:0007669"/>
    <property type="project" value="TreeGrafter"/>
</dbReference>
<dbReference type="InterPro" id="IPR036690">
    <property type="entry name" value="Fdx_antiC-bd_sf"/>
</dbReference>
<dbReference type="InterPro" id="IPR004532">
    <property type="entry name" value="Phe-tRNA-ligase_IIc_bsu_bact"/>
</dbReference>
<dbReference type="Pfam" id="PF03483">
    <property type="entry name" value="B3_4"/>
    <property type="match status" value="1"/>
</dbReference>